<evidence type="ECO:0000313" key="5">
    <source>
        <dbReference type="EMBL" id="KIF59491.1"/>
    </source>
</evidence>
<gene>
    <name evidence="5" type="ORF">QS95_15160</name>
</gene>
<dbReference type="GO" id="GO:0015288">
    <property type="term" value="F:porin activity"/>
    <property type="evidence" value="ECO:0007669"/>
    <property type="project" value="TreeGrafter"/>
</dbReference>
<dbReference type="AlphaFoldDB" id="A0AAE2DJ74"/>
<dbReference type="PANTHER" id="PTHR34596:SF2">
    <property type="entry name" value="CHITOPORIN"/>
    <property type="match status" value="1"/>
</dbReference>
<evidence type="ECO:0000256" key="1">
    <source>
        <dbReference type="ARBA" id="ARBA00009075"/>
    </source>
</evidence>
<comment type="similarity">
    <text evidence="1">Belongs to the outer membrane porin (Opr) (TC 1.B.25) family.</text>
</comment>
<keyword evidence="3 4" id="KW-0732">Signal</keyword>
<dbReference type="Pfam" id="PF03573">
    <property type="entry name" value="OprD"/>
    <property type="match status" value="1"/>
</dbReference>
<accession>A0AAE2DJ74</accession>
<dbReference type="EMBL" id="JTGH01000012">
    <property type="protein sequence ID" value="KIF59491.1"/>
    <property type="molecule type" value="Genomic_DNA"/>
</dbReference>
<dbReference type="GO" id="GO:0016020">
    <property type="term" value="C:membrane"/>
    <property type="evidence" value="ECO:0007669"/>
    <property type="project" value="InterPro"/>
</dbReference>
<reference evidence="5 6" key="1">
    <citation type="submission" date="2014-11" db="EMBL/GenBank/DDBJ databases">
        <title>Draft genome sequence of Pseudomonas fluorescens strains SF4c SF39a.</title>
        <authorList>
            <person name="Underwood G.E."/>
            <person name="Ly L.K."/>
            <person name="Bitzer A.S."/>
            <person name="Godino A."/>
            <person name="Bucci V."/>
            <person name="Fischer S."/>
            <person name="Silby M.W."/>
        </authorList>
    </citation>
    <scope>NUCLEOTIDE SEQUENCE [LARGE SCALE GENOMIC DNA]</scope>
    <source>
        <strain evidence="5 6">SF4c</strain>
    </source>
</reference>
<proteinExistence type="inferred from homology"/>
<dbReference type="InterPro" id="IPR005318">
    <property type="entry name" value="OM_porin_bac"/>
</dbReference>
<dbReference type="InterPro" id="IPR023614">
    <property type="entry name" value="Porin_dom_sf"/>
</dbReference>
<feature type="chain" id="PRO_5041995968" evidence="4">
    <location>
        <begin position="23"/>
        <end position="478"/>
    </location>
</feature>
<sequence length="478" mass="52267">MKLSNTAILALAISSITATAYAETQSQAFTPVTVNTKSAQAEATGFVEGQSITGTTRNWYANEQLKRGGKFAYKKDGAIAETDRRINWVQGTIVKYNSGFTEGTVGISTEVAAYNAIALERDRENLASGNGGAPKTGSFSGNNRTLTHKNNGEAVDQWSKIGLANIKARISNTTLTAGRMNFSSPQVDVIGNRALPSSFEGISLHSEELNNLSFDLATFDRVSPRSEQSLQKFRAEYANGRVESDHVHTAGISYQPLESLKTSVWGTQVEDLWNQYYFGATHELGDSNVLALTTGLNYYKTVDEGKKLLGDIDNDTYSLSFGLTHQAHSLTFSYQQVNGNEYFDYLHETNGIYLANSLLSDFNGPNEKSFQVSYGINMAEYGVPGLKFNIYQARGWGIDGTHYNGNKGVAGKGYDGIQEQDGEHHYEYGIGATYAVQSGPLKATTIRGTYTAHRASEFQSDGSINEFRLVTTIPFNIL</sequence>
<feature type="signal peptide" evidence="4">
    <location>
        <begin position="1"/>
        <end position="22"/>
    </location>
</feature>
<dbReference type="Gene3D" id="2.40.160.10">
    <property type="entry name" value="Porin"/>
    <property type="match status" value="1"/>
</dbReference>
<evidence type="ECO:0000313" key="6">
    <source>
        <dbReference type="Proteomes" id="UP000031587"/>
    </source>
</evidence>
<dbReference type="RefSeq" id="WP_039769228.1">
    <property type="nucleotide sequence ID" value="NZ_CP048408.1"/>
</dbReference>
<evidence type="ECO:0000256" key="2">
    <source>
        <dbReference type="ARBA" id="ARBA00022448"/>
    </source>
</evidence>
<evidence type="ECO:0000256" key="4">
    <source>
        <dbReference type="SAM" id="SignalP"/>
    </source>
</evidence>
<dbReference type="Proteomes" id="UP000031587">
    <property type="component" value="Unassembled WGS sequence"/>
</dbReference>
<dbReference type="PANTHER" id="PTHR34596">
    <property type="entry name" value="CHITOPORIN"/>
    <property type="match status" value="1"/>
</dbReference>
<protein>
    <submittedName>
        <fullName evidence="5">Porin</fullName>
    </submittedName>
</protein>
<name>A0AAE2DJ74_PSEFL</name>
<comment type="caution">
    <text evidence="5">The sequence shown here is derived from an EMBL/GenBank/DDBJ whole genome shotgun (WGS) entry which is preliminary data.</text>
</comment>
<organism evidence="5 6">
    <name type="scientific">Pseudomonas fluorescens</name>
    <dbReference type="NCBI Taxonomy" id="294"/>
    <lineage>
        <taxon>Bacteria</taxon>
        <taxon>Pseudomonadati</taxon>
        <taxon>Pseudomonadota</taxon>
        <taxon>Gammaproteobacteria</taxon>
        <taxon>Pseudomonadales</taxon>
        <taxon>Pseudomonadaceae</taxon>
        <taxon>Pseudomonas</taxon>
    </lineage>
</organism>
<keyword evidence="2" id="KW-0813">Transport</keyword>
<evidence type="ECO:0000256" key="3">
    <source>
        <dbReference type="ARBA" id="ARBA00022729"/>
    </source>
</evidence>